<dbReference type="InterPro" id="IPR001936">
    <property type="entry name" value="RasGAP_dom"/>
</dbReference>
<evidence type="ECO:0000259" key="10">
    <source>
        <dbReference type="PROSITE" id="PS50018"/>
    </source>
</evidence>
<dbReference type="GO" id="GO:0006897">
    <property type="term" value="P:endocytosis"/>
    <property type="evidence" value="ECO:0007669"/>
    <property type="project" value="UniProtKB-KW"/>
</dbReference>
<name>A0AAV8W6J4_9CUCU</name>
<feature type="domain" description="Ras-GAP" evidence="10">
    <location>
        <begin position="154"/>
        <end position="348"/>
    </location>
</feature>
<accession>A0AAV8W6J4</accession>
<evidence type="ECO:0000256" key="1">
    <source>
        <dbReference type="ARBA" id="ARBA00004170"/>
    </source>
</evidence>
<evidence type="ECO:0000256" key="4">
    <source>
        <dbReference type="ARBA" id="ARBA00022583"/>
    </source>
</evidence>
<dbReference type="Gene3D" id="1.10.506.10">
    <property type="entry name" value="GTPase Activation - p120gap, domain 1"/>
    <property type="match status" value="1"/>
</dbReference>
<dbReference type="PANTHER" id="PTHR23101:SF25">
    <property type="entry name" value="GTPASE-ACTIVATING PROTEIN AND VPS9 DOMAIN-CONTAINING PROTEIN 1"/>
    <property type="match status" value="1"/>
</dbReference>
<protein>
    <recommendedName>
        <fullName evidence="8">Receptor-mediated endocytosis protein 6 homolog</fullName>
    </recommendedName>
</protein>
<dbReference type="FunFam" id="1.20.1050.80:FF:000001">
    <property type="entry name" value="GTPase-activating protein and VPS9 domain-containing protein 1 isoform X1"/>
    <property type="match status" value="1"/>
</dbReference>
<keyword evidence="13" id="KW-1185">Reference proteome</keyword>
<dbReference type="GO" id="GO:0030139">
    <property type="term" value="C:endocytic vesicle"/>
    <property type="evidence" value="ECO:0007669"/>
    <property type="project" value="TreeGrafter"/>
</dbReference>
<dbReference type="PROSITE" id="PS50018">
    <property type="entry name" value="RAS_GTPASE_ACTIV_2"/>
    <property type="match status" value="1"/>
</dbReference>
<gene>
    <name evidence="12" type="ORF">NQ315_010559</name>
</gene>
<proteinExistence type="inferred from homology"/>
<dbReference type="GO" id="GO:0005085">
    <property type="term" value="F:guanyl-nucleotide exchange factor activity"/>
    <property type="evidence" value="ECO:0007669"/>
    <property type="project" value="UniProtKB-KW"/>
</dbReference>
<evidence type="ECO:0000256" key="2">
    <source>
        <dbReference type="ARBA" id="ARBA00008489"/>
    </source>
</evidence>
<dbReference type="InterPro" id="IPR003123">
    <property type="entry name" value="VPS9"/>
</dbReference>
<evidence type="ECO:0000313" key="12">
    <source>
        <dbReference type="EMBL" id="KAJ8921650.1"/>
    </source>
</evidence>
<evidence type="ECO:0000256" key="7">
    <source>
        <dbReference type="ARBA" id="ARBA00053914"/>
    </source>
</evidence>
<dbReference type="PROSITE" id="PS51205">
    <property type="entry name" value="VPS9"/>
    <property type="match status" value="1"/>
</dbReference>
<dbReference type="EMBL" id="JANEYG010000009">
    <property type="protein sequence ID" value="KAJ8921650.1"/>
    <property type="molecule type" value="Genomic_DNA"/>
</dbReference>
<evidence type="ECO:0000256" key="9">
    <source>
        <dbReference type="SAM" id="MobiDB-lite"/>
    </source>
</evidence>
<comment type="caution">
    <text evidence="12">The sequence shown here is derived from an EMBL/GenBank/DDBJ whole genome shotgun (WGS) entry which is preliminary data.</text>
</comment>
<evidence type="ECO:0000256" key="8">
    <source>
        <dbReference type="ARBA" id="ARBA00068997"/>
    </source>
</evidence>
<comment type="function">
    <text evidence="7">Acts both as a GTPase-activating protein (GAP) and a guanine nucleotide exchange factor (GEF), and participates in endocytosis.</text>
</comment>
<dbReference type="GO" id="GO:0005829">
    <property type="term" value="C:cytosol"/>
    <property type="evidence" value="ECO:0007669"/>
    <property type="project" value="TreeGrafter"/>
</dbReference>
<dbReference type="Pfam" id="PF18151">
    <property type="entry name" value="DUF5601"/>
    <property type="match status" value="1"/>
</dbReference>
<dbReference type="SMART" id="SM00167">
    <property type="entry name" value="VPS9"/>
    <property type="match status" value="1"/>
</dbReference>
<reference evidence="12 13" key="1">
    <citation type="journal article" date="2023" name="Insect Mol. Biol.">
        <title>Genome sequencing provides insights into the evolution of gene families encoding plant cell wall-degrading enzymes in longhorned beetles.</title>
        <authorList>
            <person name="Shin N.R."/>
            <person name="Okamura Y."/>
            <person name="Kirsch R."/>
            <person name="Pauchet Y."/>
        </authorList>
    </citation>
    <scope>NUCLEOTIDE SEQUENCE [LARGE SCALE GENOMIC DNA]</scope>
    <source>
        <strain evidence="12">EAD_L_NR</strain>
    </source>
</reference>
<feature type="region of interest" description="Disordered" evidence="9">
    <location>
        <begin position="534"/>
        <end position="561"/>
    </location>
</feature>
<keyword evidence="5" id="KW-0344">Guanine-nucleotide releasing factor</keyword>
<feature type="region of interest" description="Disordered" evidence="9">
    <location>
        <begin position="586"/>
        <end position="619"/>
    </location>
</feature>
<dbReference type="InterPro" id="IPR045046">
    <property type="entry name" value="Vps9-like"/>
</dbReference>
<evidence type="ECO:0000256" key="5">
    <source>
        <dbReference type="ARBA" id="ARBA00022658"/>
    </source>
</evidence>
<dbReference type="Pfam" id="PF00616">
    <property type="entry name" value="RasGAP"/>
    <property type="match status" value="1"/>
</dbReference>
<feature type="domain" description="VPS9" evidence="11">
    <location>
        <begin position="1399"/>
        <end position="1537"/>
    </location>
</feature>
<feature type="compositionally biased region" description="Polar residues" evidence="9">
    <location>
        <begin position="746"/>
        <end position="758"/>
    </location>
</feature>
<feature type="non-terminal residue" evidence="12">
    <location>
        <position position="1"/>
    </location>
</feature>
<keyword evidence="4" id="KW-0254">Endocytosis</keyword>
<feature type="compositionally biased region" description="Polar residues" evidence="9">
    <location>
        <begin position="537"/>
        <end position="561"/>
    </location>
</feature>
<dbReference type="InterPro" id="IPR041545">
    <property type="entry name" value="DUF5601"/>
</dbReference>
<organism evidence="12 13">
    <name type="scientific">Exocentrus adspersus</name>
    <dbReference type="NCBI Taxonomy" id="1586481"/>
    <lineage>
        <taxon>Eukaryota</taxon>
        <taxon>Metazoa</taxon>
        <taxon>Ecdysozoa</taxon>
        <taxon>Arthropoda</taxon>
        <taxon>Hexapoda</taxon>
        <taxon>Insecta</taxon>
        <taxon>Pterygota</taxon>
        <taxon>Neoptera</taxon>
        <taxon>Endopterygota</taxon>
        <taxon>Coleoptera</taxon>
        <taxon>Polyphaga</taxon>
        <taxon>Cucujiformia</taxon>
        <taxon>Chrysomeloidea</taxon>
        <taxon>Cerambycidae</taxon>
        <taxon>Lamiinae</taxon>
        <taxon>Acanthocinini</taxon>
        <taxon>Exocentrus</taxon>
    </lineage>
</organism>
<evidence type="ECO:0000259" key="11">
    <source>
        <dbReference type="PROSITE" id="PS51205"/>
    </source>
</evidence>
<dbReference type="GO" id="GO:0016020">
    <property type="term" value="C:membrane"/>
    <property type="evidence" value="ECO:0007669"/>
    <property type="project" value="UniProtKB-SubCell"/>
</dbReference>
<feature type="compositionally biased region" description="Polar residues" evidence="9">
    <location>
        <begin position="589"/>
        <end position="618"/>
    </location>
</feature>
<dbReference type="InterPro" id="IPR008936">
    <property type="entry name" value="Rho_GTPase_activation_prot"/>
</dbReference>
<keyword evidence="3" id="KW-0343">GTPase activation</keyword>
<evidence type="ECO:0000256" key="3">
    <source>
        <dbReference type="ARBA" id="ARBA00022468"/>
    </source>
</evidence>
<dbReference type="Gene3D" id="1.20.1050.80">
    <property type="entry name" value="VPS9 domain"/>
    <property type="match status" value="1"/>
</dbReference>
<dbReference type="Pfam" id="PF02204">
    <property type="entry name" value="VPS9"/>
    <property type="match status" value="1"/>
</dbReference>
<evidence type="ECO:0000313" key="13">
    <source>
        <dbReference type="Proteomes" id="UP001159042"/>
    </source>
</evidence>
<sequence>VSDMKNEILEKEEIDVFNLILKLREEKQLVKIEKNNIRELNELISSKTRTIIQSAWITTKQHLLLYQRLVSPTSYQKVDHLLNSEFIDAQKALGFQNALKIGNLLQVLRVQPAQLAKWLTIGEQIEEPHNSLILQSIVVGLYGSFVFSEDTKFMLTLLYELAKLQLLSSDNPRRIIKQNTCSFKRLYFLFHELFQPAKFFLSAALEIPIITLLSCTDYYLDVDPEKTIMRYNQVDSEIGNTFKDAHEYRKEVVTKLAEFTNMFLTSLLENIYSFPKCVSWIVYNISKIIEKSFSSKEANSIVAELIFTLYICPVIVDPEQYGICNAQVTDVARHNLIQIGKILQSLALNKFEPTDSKYNDLFNLLEKSRVDNFLELLFFDVDSEEPPIDSSPNVVRDVMLFTEQELYNMISVLQRIQLSLKQQDNLLKEDEVIEDQLTSLNLSGDTSPKSSRLTNSEENIPKKSNFFSLGSKNPITRSVSEEIKTPCNMVLVFPMDQVQIDPIGLLPEDKILDMSTAAKNNEIFNVAPQKLIPSIPGTPNQNGDIKQTFNFQDEGSIGNTSDNLEAISEAASNHSVDSSIELENEDQNDNLSDMVSANVSGRGTPNISGRDTPSSQVCDNDDRINADARQADTARPQQNISRQIRSEIDDKFCKFEIKKLLEGDETISIISETWSTDVLASDNETIDAGDLRNDRHSLQLVDQAIQEVPIGNILDISETHSESAWSTDVMTSDTERLTEVDNDDTVSVAQSDDTNSMARSDDTRSETDEIAGIRRLSSSSNSYTSNISTASNQNYVSTVTVTSAANYTGSTTNPFLPQGAANSSLNYSPILSTNYTNTARSATNYINSPNNPEYNKTEPKSDRINGKIYHTEQIDNNANTVFKSLTLNNSEHMLTFSESCSEVKRSEFSSMVSSVTTVISNGTLTQQNPFVKDADMNNIAGPSGLSKKSVSITEAENEYMKQNRNMKKYDDRSNEILLSNCSLNSSSSGSSNNSFENKNTHPETSEQWENKQWLNSSGSSLNVTLTPSESTSELSVLSVNNISNPVNIINKKSVTLLNNKILKPSVSTGAIPKSISFDMSADKGLEDDSRSKRAGFFGKLRIGFKNRSRGKSLRHQEDYRLETDDFGSNKKLESPIKINSNSEVSDDILAKYRTKPFTENSPVKESCDVTKSHKERNVNSNQEINGFNDIKNKLRLVLSNTFEIPHYVKTNPISAKNKVETVLRLELGKARKLREWSRVARISEAIRCVNLLNDSSCLKLLKSMGDDIVLRSIYIKYLVTSKQELLCCDNYLDSLQTQILHDRQQCEKYLATECVRDFLSEQETIVLNFCDEFKQLNVADEKCVLLQNFYRKLYSVMLTSPLFQGIFNNREKMIKITLERFIMSRVYKNSIYPNGDGDRDRDCLLHEHIEKLAKIITPNQLLIHKMYLKECPWLPAQDALRALNAYKTPRDKVKCVVHCAKCIMDLLSLSQNRGSTTADDFTPVLIYVIIKVNPAALLSTIQYVNSYSHNQLFGEEGYWWTHFCAAVEYIKTMNYSD</sequence>
<feature type="region of interest" description="Disordered" evidence="9">
    <location>
        <begin position="746"/>
        <end position="767"/>
    </location>
</feature>
<feature type="compositionally biased region" description="Low complexity" evidence="9">
    <location>
        <begin position="981"/>
        <end position="994"/>
    </location>
</feature>
<dbReference type="GO" id="GO:0005096">
    <property type="term" value="F:GTPase activator activity"/>
    <property type="evidence" value="ECO:0007669"/>
    <property type="project" value="UniProtKB-KW"/>
</dbReference>
<feature type="region of interest" description="Disordered" evidence="9">
    <location>
        <begin position="981"/>
        <end position="1009"/>
    </location>
</feature>
<dbReference type="GO" id="GO:0051049">
    <property type="term" value="P:regulation of transport"/>
    <property type="evidence" value="ECO:0007669"/>
    <property type="project" value="UniProtKB-ARBA"/>
</dbReference>
<dbReference type="SUPFAM" id="SSF48350">
    <property type="entry name" value="GTPase activation domain, GAP"/>
    <property type="match status" value="1"/>
</dbReference>
<keyword evidence="6" id="KW-0472">Membrane</keyword>
<comment type="similarity">
    <text evidence="2">Belongs to the GAPVD1 family.</text>
</comment>
<dbReference type="GO" id="GO:0031267">
    <property type="term" value="F:small GTPase binding"/>
    <property type="evidence" value="ECO:0007669"/>
    <property type="project" value="TreeGrafter"/>
</dbReference>
<comment type="subcellular location">
    <subcellularLocation>
        <location evidence="1">Membrane</location>
        <topology evidence="1">Peripheral membrane protein</topology>
    </subcellularLocation>
</comment>
<evidence type="ECO:0000256" key="6">
    <source>
        <dbReference type="ARBA" id="ARBA00023136"/>
    </source>
</evidence>
<dbReference type="Proteomes" id="UP001159042">
    <property type="component" value="Unassembled WGS sequence"/>
</dbReference>
<dbReference type="SUPFAM" id="SSF109993">
    <property type="entry name" value="VPS9 domain"/>
    <property type="match status" value="1"/>
</dbReference>
<dbReference type="InterPro" id="IPR037191">
    <property type="entry name" value="VPS9_dom_sf"/>
</dbReference>
<dbReference type="PANTHER" id="PTHR23101">
    <property type="entry name" value="RAB GDP/GTP EXCHANGE FACTOR"/>
    <property type="match status" value="1"/>
</dbReference>